<feature type="domain" description="Chemokine interleukin-8-like" evidence="3">
    <location>
        <begin position="27"/>
        <end position="86"/>
    </location>
</feature>
<dbReference type="AlphaFoldDB" id="A0A3Q3BGS0"/>
<organism evidence="4 5">
    <name type="scientific">Kryptolebias marmoratus</name>
    <name type="common">Mangrove killifish</name>
    <name type="synonym">Rivulus marmoratus</name>
    <dbReference type="NCBI Taxonomy" id="37003"/>
    <lineage>
        <taxon>Eukaryota</taxon>
        <taxon>Metazoa</taxon>
        <taxon>Chordata</taxon>
        <taxon>Craniata</taxon>
        <taxon>Vertebrata</taxon>
        <taxon>Euteleostomi</taxon>
        <taxon>Actinopterygii</taxon>
        <taxon>Neopterygii</taxon>
        <taxon>Teleostei</taxon>
        <taxon>Neoteleostei</taxon>
        <taxon>Acanthomorphata</taxon>
        <taxon>Ovalentaria</taxon>
        <taxon>Atherinomorphae</taxon>
        <taxon>Cyprinodontiformes</taxon>
        <taxon>Rivulidae</taxon>
        <taxon>Kryptolebias</taxon>
    </lineage>
</organism>
<dbReference type="CTD" id="563152"/>
<dbReference type="PANTHER" id="PTHR12015:SF108">
    <property type="entry name" value="C-C MOTIF CHEMOKINE 20"/>
    <property type="match status" value="1"/>
</dbReference>
<sequence>MASSKVCLVAALCSFIILTTFISSTESARCCMNYSKHRPAFKRILTYYKQTITGSCDINAIIFYLRGKFLCADPSVQWTKKAMEFVDEMKGKDNRVVKEKPSNSTN</sequence>
<dbReference type="InterPro" id="IPR036048">
    <property type="entry name" value="Interleukin_8-like_sf"/>
</dbReference>
<accession>A0A3Q3BGS0</accession>
<reference evidence="4" key="1">
    <citation type="submission" date="2025-08" db="UniProtKB">
        <authorList>
            <consortium name="Ensembl"/>
        </authorList>
    </citation>
    <scope>IDENTIFICATION</scope>
</reference>
<evidence type="ECO:0000256" key="2">
    <source>
        <dbReference type="SAM" id="SignalP"/>
    </source>
</evidence>
<proteinExistence type="predicted"/>
<dbReference type="InterPro" id="IPR039809">
    <property type="entry name" value="Chemokine_b/g/d"/>
</dbReference>
<dbReference type="GeneID" id="108234702"/>
<dbReference type="GO" id="GO:0005615">
    <property type="term" value="C:extracellular space"/>
    <property type="evidence" value="ECO:0007669"/>
    <property type="project" value="UniProtKB-KW"/>
</dbReference>
<dbReference type="Pfam" id="PF00048">
    <property type="entry name" value="IL8"/>
    <property type="match status" value="1"/>
</dbReference>
<evidence type="ECO:0000313" key="5">
    <source>
        <dbReference type="Proteomes" id="UP000264800"/>
    </source>
</evidence>
<keyword evidence="5" id="KW-1185">Reference proteome</keyword>
<dbReference type="PANTHER" id="PTHR12015">
    <property type="entry name" value="SMALL INDUCIBLE CYTOKINE A"/>
    <property type="match status" value="1"/>
</dbReference>
<keyword evidence="2" id="KW-0732">Signal</keyword>
<evidence type="ECO:0000259" key="3">
    <source>
        <dbReference type="SMART" id="SM00199"/>
    </source>
</evidence>
<evidence type="ECO:0000313" key="4">
    <source>
        <dbReference type="Ensembl" id="ENSKMAP00000029000.1"/>
    </source>
</evidence>
<protein>
    <submittedName>
        <fullName evidence="4">C-C motif chemokine 20-like</fullName>
    </submittedName>
</protein>
<name>A0A3Q3BGS0_KRYMA</name>
<dbReference type="OMA" id="QNINNAC"/>
<feature type="chain" id="PRO_5018695273" evidence="2">
    <location>
        <begin position="28"/>
        <end position="106"/>
    </location>
</feature>
<reference evidence="4" key="2">
    <citation type="submission" date="2025-09" db="UniProtKB">
        <authorList>
            <consortium name="Ensembl"/>
        </authorList>
    </citation>
    <scope>IDENTIFICATION</scope>
</reference>
<dbReference type="InterPro" id="IPR001811">
    <property type="entry name" value="Chemokine_IL8-like_dom"/>
</dbReference>
<dbReference type="Ensembl" id="ENSKMAT00000029363.1">
    <property type="protein sequence ID" value="ENSKMAP00000029000.1"/>
    <property type="gene ID" value="ENSKMAG00000021501.1"/>
</dbReference>
<keyword evidence="1" id="KW-0202">Cytokine</keyword>
<dbReference type="GeneTree" id="ENSGT01030000234830"/>
<dbReference type="Gene3D" id="2.40.50.40">
    <property type="match status" value="1"/>
</dbReference>
<dbReference type="OrthoDB" id="8870994at2759"/>
<dbReference type="KEGG" id="kmr:108234702"/>
<dbReference type="Proteomes" id="UP000264800">
    <property type="component" value="Unplaced"/>
</dbReference>
<dbReference type="GO" id="GO:0006955">
    <property type="term" value="P:immune response"/>
    <property type="evidence" value="ECO:0007669"/>
    <property type="project" value="InterPro"/>
</dbReference>
<dbReference type="STRING" id="37003.ENSKMAP00000029000"/>
<dbReference type="RefSeq" id="XP_017269566.1">
    <property type="nucleotide sequence ID" value="XM_017414077.3"/>
</dbReference>
<evidence type="ECO:0000256" key="1">
    <source>
        <dbReference type="ARBA" id="ARBA00022514"/>
    </source>
</evidence>
<dbReference type="SUPFAM" id="SSF54117">
    <property type="entry name" value="Interleukin 8-like chemokines"/>
    <property type="match status" value="1"/>
</dbReference>
<feature type="signal peptide" evidence="2">
    <location>
        <begin position="1"/>
        <end position="27"/>
    </location>
</feature>
<dbReference type="GO" id="GO:0008009">
    <property type="term" value="F:chemokine activity"/>
    <property type="evidence" value="ECO:0007669"/>
    <property type="project" value="InterPro"/>
</dbReference>
<dbReference type="SMART" id="SM00199">
    <property type="entry name" value="SCY"/>
    <property type="match status" value="1"/>
</dbReference>